<name>W9NEZ2_FUSOX</name>
<protein>
    <recommendedName>
        <fullName evidence="2">Alpha/beta hydrolase fold-3 domain-containing protein</fullName>
    </recommendedName>
</protein>
<evidence type="ECO:0000256" key="1">
    <source>
        <dbReference type="ARBA" id="ARBA00022801"/>
    </source>
</evidence>
<dbReference type="Proteomes" id="UP000030751">
    <property type="component" value="Unassembled WGS sequence"/>
</dbReference>
<dbReference type="Pfam" id="PF07859">
    <property type="entry name" value="Abhydrolase_3"/>
    <property type="match status" value="1"/>
</dbReference>
<dbReference type="EMBL" id="JH651020">
    <property type="protein sequence ID" value="EXA31264.1"/>
    <property type="molecule type" value="Genomic_DNA"/>
</dbReference>
<dbReference type="InterPro" id="IPR050300">
    <property type="entry name" value="GDXG_lipolytic_enzyme"/>
</dbReference>
<reference evidence="3" key="2">
    <citation type="submission" date="2012-05" db="EMBL/GenBank/DDBJ databases">
        <title>Annotation of the Genome Sequence of Fusarium oxysporum HDV247.</title>
        <authorList>
            <consortium name="The Broad Institute Genomics Platform"/>
            <person name="Ma L.-J."/>
            <person name="Corby-Kistler H."/>
            <person name="Broz K."/>
            <person name="Gale L.R."/>
            <person name="Jonkers W."/>
            <person name="O'Donnell K."/>
            <person name="Ploetz R."/>
            <person name="Steinberg C."/>
            <person name="Schwartz D.C."/>
            <person name="VanEtten H."/>
            <person name="Zhou S."/>
            <person name="Young S.K."/>
            <person name="Zeng Q."/>
            <person name="Gargeya S."/>
            <person name="Fitzgerald M."/>
            <person name="Abouelleil A."/>
            <person name="Alvarado L."/>
            <person name="Chapman S.B."/>
            <person name="Gainer-Dewar J."/>
            <person name="Goldberg J."/>
            <person name="Griggs A."/>
            <person name="Gujja S."/>
            <person name="Hansen M."/>
            <person name="Howarth C."/>
            <person name="Imamovic A."/>
            <person name="Ireland A."/>
            <person name="Larimer J."/>
            <person name="McCowan C."/>
            <person name="Murphy C."/>
            <person name="Pearson M."/>
            <person name="Poon T.W."/>
            <person name="Priest M."/>
            <person name="Roberts A."/>
            <person name="Saif S."/>
            <person name="Shea T."/>
            <person name="Sykes S."/>
            <person name="Wortman J."/>
            <person name="Nusbaum C."/>
            <person name="Birren B."/>
        </authorList>
    </citation>
    <scope>NUCLEOTIDE SEQUENCE</scope>
    <source>
        <strain evidence="3">HDV247</strain>
    </source>
</reference>
<dbReference type="GO" id="GO:0016787">
    <property type="term" value="F:hydrolase activity"/>
    <property type="evidence" value="ECO:0007669"/>
    <property type="project" value="UniProtKB-KW"/>
</dbReference>
<gene>
    <name evidence="3" type="ORF">FOVG_17441</name>
</gene>
<evidence type="ECO:0000313" key="3">
    <source>
        <dbReference type="EMBL" id="EXA31264.1"/>
    </source>
</evidence>
<dbReference type="PANTHER" id="PTHR48081">
    <property type="entry name" value="AB HYDROLASE SUPERFAMILY PROTEIN C4A8.06C"/>
    <property type="match status" value="1"/>
</dbReference>
<dbReference type="InterPro" id="IPR029058">
    <property type="entry name" value="AB_hydrolase_fold"/>
</dbReference>
<feature type="domain" description="Alpha/beta hydrolase fold-3" evidence="2">
    <location>
        <begin position="102"/>
        <end position="307"/>
    </location>
</feature>
<dbReference type="SUPFAM" id="SSF53474">
    <property type="entry name" value="alpha/beta-Hydrolases"/>
    <property type="match status" value="1"/>
</dbReference>
<dbReference type="Gene3D" id="3.40.50.1820">
    <property type="entry name" value="alpha/beta hydrolase"/>
    <property type="match status" value="1"/>
</dbReference>
<dbReference type="OrthoDB" id="433474at2759"/>
<keyword evidence="1" id="KW-0378">Hydrolase</keyword>
<dbReference type="InterPro" id="IPR013094">
    <property type="entry name" value="AB_hydrolase_3"/>
</dbReference>
<sequence length="338" mass="36122">MSATEQPIPSVASSGAVLRPPYDPGLMAGMEAYRATLPEALHLESLRSITAQYTLSKVLESHPHLTHTEYHTPGLNPGDPEVTLSVFTSKNPSTKNLPALYNVHGGGQVAGDRFMALGAVMDYFDGLDVVFVSVEYRLAPEHPAPSALHDAYAGLVWVADHASELNIDASKIILLGASGGAPIAAGSAMLCRNDKRAFPCALMLLAPMLDDRDCTMSSKQFARDGPWCGTTNRMAWEYVLGSKCGAPAVSELVSPARATDLAGLPFTYIDVGECEVFRDEVVAFASQLWKSGVSAELHVWPGAYHGFDILGVDNPPVTLAAKATKRSWIRKILGASNV</sequence>
<proteinExistence type="predicted"/>
<reference evidence="3" key="1">
    <citation type="submission" date="2011-10" db="EMBL/GenBank/DDBJ databases">
        <title>The Genome Sequence of Fusarium oxysporum HDV247.</title>
        <authorList>
            <consortium name="The Broad Institute Genome Sequencing Platform"/>
            <person name="Ma L.-J."/>
            <person name="Gale L.R."/>
            <person name="Schwartz D.C."/>
            <person name="Zhou S."/>
            <person name="Corby-Kistler H."/>
            <person name="Young S.K."/>
            <person name="Zeng Q."/>
            <person name="Gargeya S."/>
            <person name="Fitzgerald M."/>
            <person name="Haas B."/>
            <person name="Abouelleil A."/>
            <person name="Alvarado L."/>
            <person name="Arachchi H.M."/>
            <person name="Berlin A."/>
            <person name="Brown A."/>
            <person name="Chapman S.B."/>
            <person name="Chen Z."/>
            <person name="Dunbar C."/>
            <person name="Freedman E."/>
            <person name="Gearin G."/>
            <person name="Goldberg J."/>
            <person name="Griggs A."/>
            <person name="Gujja S."/>
            <person name="Heiman D."/>
            <person name="Howarth C."/>
            <person name="Larson L."/>
            <person name="Lui A."/>
            <person name="MacDonald P.J.P."/>
            <person name="Montmayeur A."/>
            <person name="Murphy C."/>
            <person name="Neiman D."/>
            <person name="Pearson M."/>
            <person name="Priest M."/>
            <person name="Roberts A."/>
            <person name="Saif S."/>
            <person name="Shea T."/>
            <person name="Shenoy N."/>
            <person name="Sisk P."/>
            <person name="Stolte C."/>
            <person name="Sykes S."/>
            <person name="Wortman J."/>
            <person name="Nusbaum C."/>
            <person name="Birren B."/>
        </authorList>
    </citation>
    <scope>NUCLEOTIDE SEQUENCE [LARGE SCALE GENOMIC DNA]</scope>
    <source>
        <strain evidence="3">HDV247</strain>
    </source>
</reference>
<dbReference type="HOGENOM" id="CLU_012494_6_1_1"/>
<dbReference type="AlphaFoldDB" id="W9NEZ2"/>
<accession>W9NEZ2</accession>
<evidence type="ECO:0000259" key="2">
    <source>
        <dbReference type="Pfam" id="PF07859"/>
    </source>
</evidence>
<organism evidence="3">
    <name type="scientific">Fusarium oxysporum f. sp. pisi HDV247</name>
    <dbReference type="NCBI Taxonomy" id="1080344"/>
    <lineage>
        <taxon>Eukaryota</taxon>
        <taxon>Fungi</taxon>
        <taxon>Dikarya</taxon>
        <taxon>Ascomycota</taxon>
        <taxon>Pezizomycotina</taxon>
        <taxon>Sordariomycetes</taxon>
        <taxon>Hypocreomycetidae</taxon>
        <taxon>Hypocreales</taxon>
        <taxon>Nectriaceae</taxon>
        <taxon>Fusarium</taxon>
        <taxon>Fusarium oxysporum species complex</taxon>
    </lineage>
</organism>
<dbReference type="PANTHER" id="PTHR48081:SF8">
    <property type="entry name" value="ALPHA_BETA HYDROLASE FOLD-3 DOMAIN-CONTAINING PROTEIN-RELATED"/>
    <property type="match status" value="1"/>
</dbReference>